<dbReference type="PANTHER" id="PTHR43397:SF1">
    <property type="entry name" value="ERGOTHIONEINE BIOSYNTHESIS PROTEIN 1"/>
    <property type="match status" value="1"/>
</dbReference>
<evidence type="ECO:0000256" key="6">
    <source>
        <dbReference type="SAM" id="MobiDB-lite"/>
    </source>
</evidence>
<evidence type="ECO:0000256" key="3">
    <source>
        <dbReference type="ARBA" id="ARBA00023002"/>
    </source>
</evidence>
<name>A0A8H7SNM0_9FUNG</name>
<protein>
    <submittedName>
        <fullName evidence="10">Uncharacterized protein</fullName>
    </submittedName>
</protein>
<feature type="non-terminal residue" evidence="10">
    <location>
        <position position="1"/>
    </location>
</feature>
<dbReference type="InterPro" id="IPR024775">
    <property type="entry name" value="DinB-like"/>
</dbReference>
<keyword evidence="11" id="KW-1185">Reference proteome</keyword>
<evidence type="ECO:0000313" key="10">
    <source>
        <dbReference type="EMBL" id="KAG2232487.1"/>
    </source>
</evidence>
<keyword evidence="2" id="KW-0808">Transferase</keyword>
<dbReference type="AlphaFoldDB" id="A0A8H7SNM0"/>
<organism evidence="10 11">
    <name type="scientific">Thamnidium elegans</name>
    <dbReference type="NCBI Taxonomy" id="101142"/>
    <lineage>
        <taxon>Eukaryota</taxon>
        <taxon>Fungi</taxon>
        <taxon>Fungi incertae sedis</taxon>
        <taxon>Mucoromycota</taxon>
        <taxon>Mucoromycotina</taxon>
        <taxon>Mucoromycetes</taxon>
        <taxon>Mucorales</taxon>
        <taxon>Mucorineae</taxon>
        <taxon>Mucoraceae</taxon>
        <taxon>Thamnidium</taxon>
    </lineage>
</organism>
<dbReference type="Gene3D" id="3.40.50.150">
    <property type="entry name" value="Vaccinia Virus protein VP39"/>
    <property type="match status" value="1"/>
</dbReference>
<dbReference type="Gene3D" id="3.90.1580.10">
    <property type="entry name" value="paralog of FGE (formylglycine-generating enzyme)"/>
    <property type="match status" value="1"/>
</dbReference>
<evidence type="ECO:0000256" key="4">
    <source>
        <dbReference type="ARBA" id="ARBA00023004"/>
    </source>
</evidence>
<proteinExistence type="predicted"/>
<accession>A0A8H7SNM0</accession>
<dbReference type="GO" id="GO:0008168">
    <property type="term" value="F:methyltransferase activity"/>
    <property type="evidence" value="ECO:0007669"/>
    <property type="project" value="UniProtKB-KW"/>
</dbReference>
<comment type="pathway">
    <text evidence="5">Amino-acid biosynthesis; ergothioneine biosynthesis.</text>
</comment>
<feature type="domain" description="Histidine-specific methyltransferase SAM-dependent" evidence="8">
    <location>
        <begin position="66"/>
        <end position="378"/>
    </location>
</feature>
<feature type="region of interest" description="Disordered" evidence="6">
    <location>
        <begin position="35"/>
        <end position="56"/>
    </location>
</feature>
<dbReference type="GO" id="GO:0032259">
    <property type="term" value="P:methylation"/>
    <property type="evidence" value="ECO:0007669"/>
    <property type="project" value="UniProtKB-KW"/>
</dbReference>
<dbReference type="NCBIfam" id="TIGR03439">
    <property type="entry name" value="methyl_EasF"/>
    <property type="match status" value="1"/>
</dbReference>
<keyword evidence="3" id="KW-0560">Oxidoreductase</keyword>
<dbReference type="SUPFAM" id="SSF56436">
    <property type="entry name" value="C-type lectin-like"/>
    <property type="match status" value="1"/>
</dbReference>
<dbReference type="Pfam" id="PF03781">
    <property type="entry name" value="FGE-sulfatase"/>
    <property type="match status" value="1"/>
</dbReference>
<evidence type="ECO:0000259" key="7">
    <source>
        <dbReference type="Pfam" id="PF03781"/>
    </source>
</evidence>
<dbReference type="EMBL" id="JAEPRE010000109">
    <property type="protein sequence ID" value="KAG2232487.1"/>
    <property type="molecule type" value="Genomic_DNA"/>
</dbReference>
<dbReference type="Pfam" id="PF10017">
    <property type="entry name" value="Methyltransf_33"/>
    <property type="match status" value="1"/>
</dbReference>
<sequence length="886" mass="102980">SSTEIKYIYMTFRAPSPPSTGYSIIDIRKPCLDDPIHQDQIARPPSPPASTGTSEDAFNGSDLIDTILESLDKPLDHKSIPTYILYDKKGLQLFDKITQLDDEYYLTGAELDILTRKSEDMIKRLQNGSVLFELGAGALRKTQVILKAIEKSKIHVTYYALDLDQHELDKSLASLGEFQYVQLYGLLGTYDQGIPWISKQFTDCNIQKNFLWLGSSIGNQNRLESAMFLRRLQRMCMEPGDFFFIGFDKRNQGNKIELAYDDSYGITREFIMNGLDHVNRIMGQKNFLNRSQFMYDSIYQEKQGRHLSHYRALDDTHITYKTAQKDYNIFIKKDELIHVEHSYKYSLNEIQNILSAADLNMVNYWSDSKDQYRLVLAESRPFIFHRNIDQIRATIFPYESLFQQEPISCYQCNQGQFTMFEGIELENLDKSLLNTDNTWPIESLPNLQEWKELWKSWDFVTQHILNQNSMLYEQPISLRHPFIFYIGHIPAFLDIQLSRNKVDKELGTTDLTEPHSFANIFERGIDPDMDDSTKCNPHSIVPTDKHDWPSVQSILAYQTNIRQRLQRLLSFWESEAYDTQSTQWLNSKPDRKRQARIVWMCFEHEAMHLETLLYMLIQSPNMLPPKGVAVPSWKIKSTPTAFSPLSPSPTIKVPSGSVILGHNDDESNDFEPGPVTQFGWDNENPQRKENFKSFEIQTRPITNGEFYMFLQDTKQTETFPASWVTQKDGTVFVRTVFGPCPLSEAQHWPVQTSYNQAKAYADYKGWRLPTEPELVKFRDITSNEEKNKWANIGFENWSPTNVNNQQIHNLGDVWEWTETIWGAYDGFKPSTVYPGYSSDFFDGKHQVVLGGSWATHPRIAERRSLRNWYQSAYPYVFSGFRLCRHV</sequence>
<feature type="domain" description="DinB-like" evidence="9">
    <location>
        <begin position="471"/>
        <end position="612"/>
    </location>
</feature>
<evidence type="ECO:0000259" key="9">
    <source>
        <dbReference type="Pfam" id="PF12867"/>
    </source>
</evidence>
<comment type="caution">
    <text evidence="10">The sequence shown here is derived from an EMBL/GenBank/DDBJ whole genome shotgun (WGS) entry which is preliminary data.</text>
</comment>
<reference evidence="10" key="1">
    <citation type="submission" date="2021-01" db="EMBL/GenBank/DDBJ databases">
        <title>Metabolic potential, ecology and presence of endohyphal bacteria is reflected in genomic diversity of Mucoromycotina.</title>
        <authorList>
            <person name="Muszewska A."/>
            <person name="Okrasinska A."/>
            <person name="Steczkiewicz K."/>
            <person name="Drgas O."/>
            <person name="Orlowska M."/>
            <person name="Perlinska-Lenart U."/>
            <person name="Aleksandrzak-Piekarczyk T."/>
            <person name="Szatraj K."/>
            <person name="Zielenkiewicz U."/>
            <person name="Pilsyk S."/>
            <person name="Malc E."/>
            <person name="Mieczkowski P."/>
            <person name="Kruszewska J.S."/>
            <person name="Biernat P."/>
            <person name="Pawlowska J."/>
        </authorList>
    </citation>
    <scope>NUCLEOTIDE SEQUENCE</scope>
    <source>
        <strain evidence="10">WA0000018081</strain>
    </source>
</reference>
<dbReference type="Pfam" id="PF12867">
    <property type="entry name" value="DinB_2"/>
    <property type="match status" value="1"/>
</dbReference>
<dbReference type="Proteomes" id="UP000613177">
    <property type="component" value="Unassembled WGS sequence"/>
</dbReference>
<evidence type="ECO:0000256" key="1">
    <source>
        <dbReference type="ARBA" id="ARBA00022603"/>
    </source>
</evidence>
<feature type="domain" description="Sulfatase-modifying factor enzyme-like" evidence="7">
    <location>
        <begin position="651"/>
        <end position="883"/>
    </location>
</feature>
<keyword evidence="1" id="KW-0489">Methyltransferase</keyword>
<evidence type="ECO:0000313" key="11">
    <source>
        <dbReference type="Proteomes" id="UP000613177"/>
    </source>
</evidence>
<keyword evidence="4" id="KW-0408">Iron</keyword>
<dbReference type="InterPro" id="IPR051128">
    <property type="entry name" value="EgtD_Methyltrsf_superfamily"/>
</dbReference>
<dbReference type="InterPro" id="IPR029063">
    <property type="entry name" value="SAM-dependent_MTases_sf"/>
</dbReference>
<dbReference type="InterPro" id="IPR042095">
    <property type="entry name" value="SUMF_sf"/>
</dbReference>
<dbReference type="InterPro" id="IPR019257">
    <property type="entry name" value="MeTrfase_dom"/>
</dbReference>
<dbReference type="InterPro" id="IPR017805">
    <property type="entry name" value="SAM_MeTrfase_EasF-type_put"/>
</dbReference>
<evidence type="ECO:0000259" key="8">
    <source>
        <dbReference type="Pfam" id="PF10017"/>
    </source>
</evidence>
<gene>
    <name evidence="10" type="ORF">INT48_007400</name>
</gene>
<dbReference type="InterPro" id="IPR005532">
    <property type="entry name" value="SUMF_dom"/>
</dbReference>
<dbReference type="PANTHER" id="PTHR43397">
    <property type="entry name" value="ERGOTHIONEINE BIOSYNTHESIS PROTEIN 1"/>
    <property type="match status" value="1"/>
</dbReference>
<evidence type="ECO:0000256" key="2">
    <source>
        <dbReference type="ARBA" id="ARBA00022679"/>
    </source>
</evidence>
<evidence type="ECO:0000256" key="5">
    <source>
        <dbReference type="ARBA" id="ARBA00037882"/>
    </source>
</evidence>
<dbReference type="InterPro" id="IPR016187">
    <property type="entry name" value="CTDL_fold"/>
</dbReference>